<keyword evidence="1" id="KW-0812">Transmembrane</keyword>
<evidence type="ECO:0000313" key="2">
    <source>
        <dbReference type="EMBL" id="OHA68302.1"/>
    </source>
</evidence>
<dbReference type="Proteomes" id="UP000179258">
    <property type="component" value="Unassembled WGS sequence"/>
</dbReference>
<keyword evidence="1" id="KW-0472">Membrane</keyword>
<gene>
    <name evidence="2" type="ORF">A3D59_04040</name>
</gene>
<accession>A0A1G2R7Q7</accession>
<name>A0A1G2R7Q7_9BACT</name>
<sequence length="302" mass="33067">MARGFYFFRKDARKQIQSFANIMARNYAPQEEKMKKAGLFAALASVALLISVFNIGNHFFWKKGYEADFAPENHSHQLSDISEDGLFDQDFYLLDKTSGALLAVRESVRPVLALYADKETGLLVKWAAASGLIVSDSFAVAAADALKVSGDYELFAVMLLPTPEIGDHQSDTEMLEPVFEDQVLGLTILRRETPPLIQAKPLVLGKGGEVFAGTALLVLKPHVISSSELGVVSFWGFDRAYVEARYFTGPVLLVEDGEIGAPLFALRDGVPEFVGIIVGPFDEKSLGAVDTSILEELFALLR</sequence>
<organism evidence="2 3">
    <name type="scientific">Candidatus Wildermuthbacteria bacterium RIFCSPHIGHO2_02_FULL_47_17</name>
    <dbReference type="NCBI Taxonomy" id="1802452"/>
    <lineage>
        <taxon>Bacteria</taxon>
        <taxon>Candidatus Wildermuthiibacteriota</taxon>
    </lineage>
</organism>
<proteinExistence type="predicted"/>
<keyword evidence="1" id="KW-1133">Transmembrane helix</keyword>
<evidence type="ECO:0000256" key="1">
    <source>
        <dbReference type="SAM" id="Phobius"/>
    </source>
</evidence>
<dbReference type="AlphaFoldDB" id="A0A1G2R7Q7"/>
<dbReference type="EMBL" id="MHTX01000019">
    <property type="protein sequence ID" value="OHA68302.1"/>
    <property type="molecule type" value="Genomic_DNA"/>
</dbReference>
<feature type="transmembrane region" description="Helical" evidence="1">
    <location>
        <begin position="39"/>
        <end position="61"/>
    </location>
</feature>
<evidence type="ECO:0000313" key="3">
    <source>
        <dbReference type="Proteomes" id="UP000179258"/>
    </source>
</evidence>
<reference evidence="2 3" key="1">
    <citation type="journal article" date="2016" name="Nat. Commun.">
        <title>Thousands of microbial genomes shed light on interconnected biogeochemical processes in an aquifer system.</title>
        <authorList>
            <person name="Anantharaman K."/>
            <person name="Brown C.T."/>
            <person name="Hug L.A."/>
            <person name="Sharon I."/>
            <person name="Castelle C.J."/>
            <person name="Probst A.J."/>
            <person name="Thomas B.C."/>
            <person name="Singh A."/>
            <person name="Wilkins M.J."/>
            <person name="Karaoz U."/>
            <person name="Brodie E.L."/>
            <person name="Williams K.H."/>
            <person name="Hubbard S.S."/>
            <person name="Banfield J.F."/>
        </authorList>
    </citation>
    <scope>NUCLEOTIDE SEQUENCE [LARGE SCALE GENOMIC DNA]</scope>
</reference>
<protein>
    <submittedName>
        <fullName evidence="2">Uncharacterized protein</fullName>
    </submittedName>
</protein>
<comment type="caution">
    <text evidence="2">The sequence shown here is derived from an EMBL/GenBank/DDBJ whole genome shotgun (WGS) entry which is preliminary data.</text>
</comment>